<evidence type="ECO:0000256" key="2">
    <source>
        <dbReference type="ARBA" id="ARBA00023125"/>
    </source>
</evidence>
<dbReference type="SUPFAM" id="SSF46689">
    <property type="entry name" value="Homeodomain-like"/>
    <property type="match status" value="1"/>
</dbReference>
<keyword evidence="2" id="KW-0238">DNA-binding</keyword>
<dbReference type="InterPro" id="IPR035472">
    <property type="entry name" value="RpiR-like_SIS"/>
</dbReference>
<evidence type="ECO:0000313" key="7">
    <source>
        <dbReference type="Proteomes" id="UP001280629"/>
    </source>
</evidence>
<keyword evidence="7" id="KW-1185">Reference proteome</keyword>
<dbReference type="Proteomes" id="UP001280629">
    <property type="component" value="Unassembled WGS sequence"/>
</dbReference>
<feature type="domain" description="SIS" evidence="5">
    <location>
        <begin position="125"/>
        <end position="265"/>
    </location>
</feature>
<evidence type="ECO:0000259" key="4">
    <source>
        <dbReference type="PROSITE" id="PS51071"/>
    </source>
</evidence>
<feature type="domain" description="HTH rpiR-type" evidence="4">
    <location>
        <begin position="2"/>
        <end position="78"/>
    </location>
</feature>
<dbReference type="InterPro" id="IPR036388">
    <property type="entry name" value="WH-like_DNA-bd_sf"/>
</dbReference>
<dbReference type="PANTHER" id="PTHR30514:SF1">
    <property type="entry name" value="HTH-TYPE TRANSCRIPTIONAL REGULATOR HEXR-RELATED"/>
    <property type="match status" value="1"/>
</dbReference>
<comment type="caution">
    <text evidence="6">The sequence shown here is derived from an EMBL/GenBank/DDBJ whole genome shotgun (WGS) entry which is preliminary data.</text>
</comment>
<dbReference type="CDD" id="cd05013">
    <property type="entry name" value="SIS_RpiR"/>
    <property type="match status" value="1"/>
</dbReference>
<dbReference type="Gene3D" id="3.40.50.10490">
    <property type="entry name" value="Glucose-6-phosphate isomerase like protein, domain 1"/>
    <property type="match status" value="1"/>
</dbReference>
<dbReference type="EMBL" id="JAUBDH010000001">
    <property type="protein sequence ID" value="MDW0108876.1"/>
    <property type="molecule type" value="Genomic_DNA"/>
</dbReference>
<reference evidence="6 7" key="1">
    <citation type="submission" date="2023-06" db="EMBL/GenBank/DDBJ databases">
        <title>Sporosarcina sp. nov., isolated from Korean traditional fermented seafood 'Jeotgal'.</title>
        <authorList>
            <person name="Yang A.-I."/>
            <person name="Shin N.-R."/>
        </authorList>
    </citation>
    <scope>NUCLEOTIDE SEQUENCE [LARGE SCALE GENOMIC DNA]</scope>
    <source>
        <strain evidence="6 7">KCTC3840</strain>
    </source>
</reference>
<keyword evidence="3" id="KW-0804">Transcription</keyword>
<organism evidence="6 7">
    <name type="scientific">Sporosarcina aquimarina</name>
    <dbReference type="NCBI Taxonomy" id="114975"/>
    <lineage>
        <taxon>Bacteria</taxon>
        <taxon>Bacillati</taxon>
        <taxon>Bacillota</taxon>
        <taxon>Bacilli</taxon>
        <taxon>Bacillales</taxon>
        <taxon>Caryophanaceae</taxon>
        <taxon>Sporosarcina</taxon>
    </lineage>
</organism>
<proteinExistence type="predicted"/>
<gene>
    <name evidence="6" type="ORF">QT716_02305</name>
</gene>
<dbReference type="Pfam" id="PF01418">
    <property type="entry name" value="HTH_6"/>
    <property type="match status" value="1"/>
</dbReference>
<dbReference type="SUPFAM" id="SSF53697">
    <property type="entry name" value="SIS domain"/>
    <property type="match status" value="1"/>
</dbReference>
<keyword evidence="1" id="KW-0805">Transcription regulation</keyword>
<evidence type="ECO:0000256" key="1">
    <source>
        <dbReference type="ARBA" id="ARBA00023015"/>
    </source>
</evidence>
<dbReference type="InterPro" id="IPR001347">
    <property type="entry name" value="SIS_dom"/>
</dbReference>
<dbReference type="InterPro" id="IPR047640">
    <property type="entry name" value="RpiR-like"/>
</dbReference>
<evidence type="ECO:0000313" key="6">
    <source>
        <dbReference type="EMBL" id="MDW0108876.1"/>
    </source>
</evidence>
<dbReference type="PROSITE" id="PS51071">
    <property type="entry name" value="HTH_RPIR"/>
    <property type="match status" value="1"/>
</dbReference>
<name>A0ABU4FVY4_9BACL</name>
<dbReference type="PANTHER" id="PTHR30514">
    <property type="entry name" value="GLUCOKINASE"/>
    <property type="match status" value="1"/>
</dbReference>
<dbReference type="RefSeq" id="WP_317934171.1">
    <property type="nucleotide sequence ID" value="NZ_JAUBDH010000001.1"/>
</dbReference>
<dbReference type="InterPro" id="IPR009057">
    <property type="entry name" value="Homeodomain-like_sf"/>
</dbReference>
<dbReference type="PROSITE" id="PS51464">
    <property type="entry name" value="SIS"/>
    <property type="match status" value="1"/>
</dbReference>
<protein>
    <submittedName>
        <fullName evidence="6">MurR/RpiR family transcriptional regulator</fullName>
    </submittedName>
</protein>
<dbReference type="Pfam" id="PF01380">
    <property type="entry name" value="SIS"/>
    <property type="match status" value="1"/>
</dbReference>
<accession>A0ABU4FVY4</accession>
<dbReference type="InterPro" id="IPR046348">
    <property type="entry name" value="SIS_dom_sf"/>
</dbReference>
<sequence>MNNTLERIKQGLHSLSPSEKKVAAYILHDPECILTMPIAELSKKSTTSEATIIRMCRTLQFKGYHELKLGMAAALNNQTAEGEIYYADIPADQGLNQIVDYVSYSTMQSIKSTISLVDIKDMEAAVQTILSSKRIAVAGVGASAIVAMDFEQKCKRINKWCEAVTDSHTQLMTAVHLTEEDVMLAISYSGETKEIVEAVQIAKENRVPIISLTRYGNNKVQSLADINLYASPTEHSIRSAATVSRISQLSVIDILFTGMISIDMAKSVELLNVTREVIKHRK</sequence>
<evidence type="ECO:0000256" key="3">
    <source>
        <dbReference type="ARBA" id="ARBA00023163"/>
    </source>
</evidence>
<evidence type="ECO:0000259" key="5">
    <source>
        <dbReference type="PROSITE" id="PS51464"/>
    </source>
</evidence>
<dbReference type="InterPro" id="IPR000281">
    <property type="entry name" value="HTH_RpiR"/>
</dbReference>
<dbReference type="Gene3D" id="1.10.10.10">
    <property type="entry name" value="Winged helix-like DNA-binding domain superfamily/Winged helix DNA-binding domain"/>
    <property type="match status" value="1"/>
</dbReference>